<dbReference type="PANTHER" id="PTHR13932">
    <property type="entry name" value="COPROPORPHYRINIGEN III OXIDASE"/>
    <property type="match status" value="1"/>
</dbReference>
<dbReference type="InterPro" id="IPR034505">
    <property type="entry name" value="Coproporphyrinogen-III_oxidase"/>
</dbReference>
<dbReference type="InterPro" id="IPR058240">
    <property type="entry name" value="rSAM_sf"/>
</dbReference>
<accession>A0A3B1BN39</accession>
<dbReference type="GO" id="GO:0005737">
    <property type="term" value="C:cytoplasm"/>
    <property type="evidence" value="ECO:0007669"/>
    <property type="project" value="TreeGrafter"/>
</dbReference>
<keyword evidence="1" id="KW-0346">Stress response</keyword>
<dbReference type="EMBL" id="UOGB01000039">
    <property type="protein sequence ID" value="VAX15971.1"/>
    <property type="molecule type" value="Genomic_DNA"/>
</dbReference>
<dbReference type="GO" id="GO:0006779">
    <property type="term" value="P:porphyrin-containing compound biosynthetic process"/>
    <property type="evidence" value="ECO:0007669"/>
    <property type="project" value="TreeGrafter"/>
</dbReference>
<name>A0A3B1BN39_9ZZZZ</name>
<dbReference type="PANTHER" id="PTHR13932:SF5">
    <property type="entry name" value="RADICAL S-ADENOSYL METHIONINE DOMAIN-CONTAINING PROTEIN 1, MITOCHONDRIAL"/>
    <property type="match status" value="1"/>
</dbReference>
<feature type="non-terminal residue" evidence="1">
    <location>
        <position position="1"/>
    </location>
</feature>
<evidence type="ECO:0000313" key="1">
    <source>
        <dbReference type="EMBL" id="VAX15971.1"/>
    </source>
</evidence>
<sequence>TSCELKHISCYQLTPEPGTPLGRQTARGSIKLTTAGAEFFDKTERFLKKHGFGHYEISNYARPGCESAHNIGYWEYRDYIGIGAGAHSAMDSKRWANVKSIDSYITKIGKTGRAVWRKENLTKQMIQTERLMLGLRLKKGIPLDGITITEGIVRMINERLLKRTKTRLLATAKGWRVLDSVLAEL</sequence>
<dbReference type="AlphaFoldDB" id="A0A3B1BN39"/>
<dbReference type="SUPFAM" id="SSF102114">
    <property type="entry name" value="Radical SAM enzymes"/>
    <property type="match status" value="1"/>
</dbReference>
<organism evidence="1">
    <name type="scientific">hydrothermal vent metagenome</name>
    <dbReference type="NCBI Taxonomy" id="652676"/>
    <lineage>
        <taxon>unclassified sequences</taxon>
        <taxon>metagenomes</taxon>
        <taxon>ecological metagenomes</taxon>
    </lineage>
</organism>
<protein>
    <submittedName>
        <fullName evidence="1">Hypothetical radical SAM family enzyme in heat shock gene cluster, similarity with CPO of BS HemN-type</fullName>
    </submittedName>
</protein>
<reference evidence="1" key="1">
    <citation type="submission" date="2018-06" db="EMBL/GenBank/DDBJ databases">
        <authorList>
            <person name="Zhirakovskaya E."/>
        </authorList>
    </citation>
    <scope>NUCLEOTIDE SEQUENCE</scope>
</reference>
<proteinExistence type="predicted"/>
<gene>
    <name evidence="1" type="ORF">MNBD_NITROSPINAE03-1820</name>
</gene>
<dbReference type="GO" id="GO:0051539">
    <property type="term" value="F:4 iron, 4 sulfur cluster binding"/>
    <property type="evidence" value="ECO:0007669"/>
    <property type="project" value="TreeGrafter"/>
</dbReference>